<evidence type="ECO:0000313" key="6">
    <source>
        <dbReference type="EMBL" id="KAJ3185118.1"/>
    </source>
</evidence>
<evidence type="ECO:0000256" key="3">
    <source>
        <dbReference type="ARBA" id="ARBA00022803"/>
    </source>
</evidence>
<keyword evidence="3" id="KW-0802">TPR repeat</keyword>
<feature type="region of interest" description="Disordered" evidence="4">
    <location>
        <begin position="551"/>
        <end position="590"/>
    </location>
</feature>
<dbReference type="InterPro" id="IPR011989">
    <property type="entry name" value="ARM-like"/>
</dbReference>
<dbReference type="PANTHER" id="PTHR45994">
    <property type="entry name" value="FI21225P1"/>
    <property type="match status" value="1"/>
</dbReference>
<reference evidence="6" key="1">
    <citation type="submission" date="2020-05" db="EMBL/GenBank/DDBJ databases">
        <title>Phylogenomic resolution of chytrid fungi.</title>
        <authorList>
            <person name="Stajich J.E."/>
            <person name="Amses K."/>
            <person name="Simmons R."/>
            <person name="Seto K."/>
            <person name="Myers J."/>
            <person name="Bonds A."/>
            <person name="Quandt C.A."/>
            <person name="Barry K."/>
            <person name="Liu P."/>
            <person name="Grigoriev I."/>
            <person name="Longcore J.E."/>
            <person name="James T.Y."/>
        </authorList>
    </citation>
    <scope>NUCLEOTIDE SEQUENCE</scope>
    <source>
        <strain evidence="6">JEL0379</strain>
    </source>
</reference>
<feature type="domain" description="UNC-45/Cro1/She4 central" evidence="5">
    <location>
        <begin position="282"/>
        <end position="436"/>
    </location>
</feature>
<organism evidence="6 7">
    <name type="scientific">Geranomyces variabilis</name>
    <dbReference type="NCBI Taxonomy" id="109894"/>
    <lineage>
        <taxon>Eukaryota</taxon>
        <taxon>Fungi</taxon>
        <taxon>Fungi incertae sedis</taxon>
        <taxon>Chytridiomycota</taxon>
        <taxon>Chytridiomycota incertae sedis</taxon>
        <taxon>Chytridiomycetes</taxon>
        <taxon>Spizellomycetales</taxon>
        <taxon>Powellomycetaceae</taxon>
        <taxon>Geranomyces</taxon>
    </lineage>
</organism>
<evidence type="ECO:0000256" key="1">
    <source>
        <dbReference type="ARBA" id="ARBA00004496"/>
    </source>
</evidence>
<dbReference type="InterPro" id="IPR024660">
    <property type="entry name" value="UCS_central_dom"/>
</dbReference>
<dbReference type="GO" id="GO:0005737">
    <property type="term" value="C:cytoplasm"/>
    <property type="evidence" value="ECO:0007669"/>
    <property type="project" value="UniProtKB-SubCell"/>
</dbReference>
<dbReference type="PANTHER" id="PTHR45994:SF1">
    <property type="entry name" value="FI21225P1"/>
    <property type="match status" value="1"/>
</dbReference>
<dbReference type="Pfam" id="PF11701">
    <property type="entry name" value="UNC45-central"/>
    <property type="match status" value="1"/>
</dbReference>
<dbReference type="InterPro" id="IPR016024">
    <property type="entry name" value="ARM-type_fold"/>
</dbReference>
<keyword evidence="7" id="KW-1185">Reference proteome</keyword>
<keyword evidence="2" id="KW-0963">Cytoplasm</keyword>
<dbReference type="InterPro" id="IPR000225">
    <property type="entry name" value="Armadillo"/>
</dbReference>
<feature type="region of interest" description="Disordered" evidence="4">
    <location>
        <begin position="855"/>
        <end position="885"/>
    </location>
</feature>
<comment type="subcellular location">
    <subcellularLocation>
        <location evidence="1">Cytoplasm</location>
    </subcellularLocation>
</comment>
<feature type="compositionally biased region" description="Basic and acidic residues" evidence="4">
    <location>
        <begin position="872"/>
        <end position="885"/>
    </location>
</feature>
<dbReference type="AlphaFoldDB" id="A0AAD5XQX2"/>
<feature type="compositionally biased region" description="Acidic residues" evidence="4">
    <location>
        <begin position="576"/>
        <end position="590"/>
    </location>
</feature>
<dbReference type="SUPFAM" id="SSF48371">
    <property type="entry name" value="ARM repeat"/>
    <property type="match status" value="2"/>
</dbReference>
<dbReference type="SMART" id="SM00185">
    <property type="entry name" value="ARM"/>
    <property type="match status" value="3"/>
</dbReference>
<dbReference type="Gene3D" id="1.25.10.10">
    <property type="entry name" value="Leucine-rich Repeat Variant"/>
    <property type="match status" value="2"/>
</dbReference>
<dbReference type="Proteomes" id="UP001212152">
    <property type="component" value="Unassembled WGS sequence"/>
</dbReference>
<evidence type="ECO:0000256" key="2">
    <source>
        <dbReference type="ARBA" id="ARBA00022490"/>
    </source>
</evidence>
<proteinExistence type="predicted"/>
<dbReference type="EMBL" id="JADGJQ010000002">
    <property type="protein sequence ID" value="KAJ3185118.1"/>
    <property type="molecule type" value="Genomic_DNA"/>
</dbReference>
<comment type="caution">
    <text evidence="6">The sequence shown here is derived from an EMBL/GenBank/DDBJ whole genome shotgun (WGS) entry which is preliminary data.</text>
</comment>
<accession>A0AAD5XQX2</accession>
<gene>
    <name evidence="6" type="ORF">HDU87_002684</name>
</gene>
<feature type="compositionally biased region" description="Basic and acidic residues" evidence="4">
    <location>
        <begin position="551"/>
        <end position="562"/>
    </location>
</feature>
<evidence type="ECO:0000259" key="5">
    <source>
        <dbReference type="Pfam" id="PF11701"/>
    </source>
</evidence>
<protein>
    <recommendedName>
        <fullName evidence="5">UNC-45/Cro1/She4 central domain-containing protein</fullName>
    </recommendedName>
</protein>
<evidence type="ECO:0000256" key="4">
    <source>
        <dbReference type="SAM" id="MobiDB-lite"/>
    </source>
</evidence>
<evidence type="ECO:0000313" key="7">
    <source>
        <dbReference type="Proteomes" id="UP001212152"/>
    </source>
</evidence>
<name>A0AAD5XQX2_9FUNG</name>
<dbReference type="GO" id="GO:0051879">
    <property type="term" value="F:Hsp90 protein binding"/>
    <property type="evidence" value="ECO:0007669"/>
    <property type="project" value="TreeGrafter"/>
</dbReference>
<sequence>MTQPHPPPTTATAASTKARLLAESAAHAAAKRYDLALASLKAALALDKADPETLAALRTLVEQATRHASTDAAAQTPRALLLAATGGVEGGVREREGEGAANMAAADASRKLAILSAGDPAVSTKLLADGAVERLLPALLGPADPGDRAALGRILGNILASHPPAAISVLPFFTAESLNTSLKAVSDSEPLTRQFLDLISTVVHRSAQDPAASKPPLLTTNAFAVLNILVSRLAPDHPTTVRAAAFGCLIRAVASEPLALALVTNGAATTALIALVADPDDAVRNLVPSAFVRIFEQVQKTPANRAAVQAALGAHIAECVAASSSSSPQQEGKTRARGLLALAAVFQADGACAAALFDAKMLELVLRGVERDEHDDASAARETRLAFLELLSAACGEKQSRTLIAARCGPFLARIAKNSKGDTQQATAAAVALTKLQAADAVFVKTSSGMKIADPIAMADVFIATLLAPNTTSTTQSSSSTSDTLRAAATEGLAYLSLRPRVKAHITAHPTFLKRVLAAAAAHKPITFGLATVLANCTDFRRKLTQEERNVRDLRRMAKADDGSATTSSSTKNSTADDDDEDDENDPLDDDDAVAARGVVIVQCGAVPVLLAKGKEPATARVRAAVARTLCSLACTKSLHSTLIQQGAVRGLLELTRSRQQQQDEDDTTTTRIAAHALAKIAITADPNIAFRADLATELVRPLLDLLRDDNNQKLSTTNNTNMAPSSLVRFEALLALTNLASFPPARARIAHAHGVPLFEAYLFADHPLLRRAATEAICNMVFEDAVFEAYASGGKASKTLGGGAAAFRMLLALADAEDFPTRRAASGAVAVLTVAPGVCARVAGEGFDNAVVGGGRAAGQGGDDEEGGGDDGDKKGGDTTRSAERVPRGIEIVLGLLDSPVAAAGSASAATAAREAGELQHRGVECVKNMCHAGKEIAAVMVAAGARQAVERFAGNAGARGQLPVPQVVREGAVDALAAIRQWGL</sequence>